<accession>A0ABY5ALK1</accession>
<name>A0ABY5ALK1_9CYAN</name>
<dbReference type="Proteomes" id="UP001056708">
    <property type="component" value="Chromosome"/>
</dbReference>
<keyword evidence="3" id="KW-0804">Transcription</keyword>
<feature type="domain" description="Response regulatory" evidence="6">
    <location>
        <begin position="4"/>
        <end position="120"/>
    </location>
</feature>
<feature type="domain" description="HTH luxR-type" evidence="5">
    <location>
        <begin position="141"/>
        <end position="206"/>
    </location>
</feature>
<evidence type="ECO:0000256" key="4">
    <source>
        <dbReference type="PROSITE-ProRule" id="PRU00169"/>
    </source>
</evidence>
<protein>
    <submittedName>
        <fullName evidence="7">Response regulator transcription factor</fullName>
    </submittedName>
</protein>
<dbReference type="SUPFAM" id="SSF46894">
    <property type="entry name" value="C-terminal effector domain of the bipartite response regulators"/>
    <property type="match status" value="1"/>
</dbReference>
<keyword evidence="4" id="KW-0597">Phosphoprotein</keyword>
<dbReference type="InterPro" id="IPR016032">
    <property type="entry name" value="Sig_transdc_resp-reg_C-effctor"/>
</dbReference>
<evidence type="ECO:0000259" key="6">
    <source>
        <dbReference type="PROSITE" id="PS50110"/>
    </source>
</evidence>
<dbReference type="SMART" id="SM00421">
    <property type="entry name" value="HTH_LUXR"/>
    <property type="match status" value="1"/>
</dbReference>
<dbReference type="InterPro" id="IPR000792">
    <property type="entry name" value="Tscrpt_reg_LuxR_C"/>
</dbReference>
<dbReference type="SUPFAM" id="SSF52172">
    <property type="entry name" value="CheY-like"/>
    <property type="match status" value="1"/>
</dbReference>
<reference evidence="7" key="1">
    <citation type="submission" date="2022-06" db="EMBL/GenBank/DDBJ databases">
        <title>Genome sequence of Phormidium yuhuli AB48 isolated from an industrial photobioreactor environment.</title>
        <authorList>
            <person name="Qiu Y."/>
            <person name="Noonan A.J.C."/>
            <person name="Dofher K."/>
            <person name="Koch M."/>
            <person name="Kieft B."/>
            <person name="Lin X."/>
            <person name="Ziels R.M."/>
            <person name="Hallam S.J."/>
        </authorList>
    </citation>
    <scope>NUCLEOTIDE SEQUENCE</scope>
    <source>
        <strain evidence="7">AB48</strain>
    </source>
</reference>
<dbReference type="InterPro" id="IPR011006">
    <property type="entry name" value="CheY-like_superfamily"/>
</dbReference>
<dbReference type="Pfam" id="PF00072">
    <property type="entry name" value="Response_reg"/>
    <property type="match status" value="1"/>
</dbReference>
<dbReference type="PANTHER" id="PTHR48111">
    <property type="entry name" value="REGULATOR OF RPOS"/>
    <property type="match status" value="1"/>
</dbReference>
<dbReference type="InterPro" id="IPR036388">
    <property type="entry name" value="WH-like_DNA-bd_sf"/>
</dbReference>
<dbReference type="PROSITE" id="PS50110">
    <property type="entry name" value="RESPONSE_REGULATORY"/>
    <property type="match status" value="1"/>
</dbReference>
<keyword evidence="2" id="KW-0238">DNA-binding</keyword>
<dbReference type="InterPro" id="IPR039420">
    <property type="entry name" value="WalR-like"/>
</dbReference>
<evidence type="ECO:0000259" key="5">
    <source>
        <dbReference type="PROSITE" id="PS50043"/>
    </source>
</evidence>
<evidence type="ECO:0000313" key="8">
    <source>
        <dbReference type="Proteomes" id="UP001056708"/>
    </source>
</evidence>
<dbReference type="Pfam" id="PF00196">
    <property type="entry name" value="GerE"/>
    <property type="match status" value="1"/>
</dbReference>
<dbReference type="RefSeq" id="WP_252661778.1">
    <property type="nucleotide sequence ID" value="NZ_CP098611.1"/>
</dbReference>
<evidence type="ECO:0000256" key="1">
    <source>
        <dbReference type="ARBA" id="ARBA00023015"/>
    </source>
</evidence>
<sequence>MPLTILVVEDDVGTRLSITDYLELSGYSAIPAVNGREALSLIERHQPHLLITDAIMPEMDGYELVRNVRQQPSFRLLPVIFLTARNQTRDRIRGYQAGIDIHMPKPFELEELGAVVRNFLDRYTMMSHASTITPPAPVPELPDVTLDLTDREQEVLELLSQGLSNNQIGDRLYLSSRTIEKYVSNLLRKTETNNRSELVRFAIEHHLLQD</sequence>
<dbReference type="PANTHER" id="PTHR48111:SF67">
    <property type="entry name" value="TRANSCRIPTIONAL REGULATORY PROTEIN TCTD"/>
    <property type="match status" value="1"/>
</dbReference>
<keyword evidence="8" id="KW-1185">Reference proteome</keyword>
<dbReference type="InterPro" id="IPR001789">
    <property type="entry name" value="Sig_transdc_resp-reg_receiver"/>
</dbReference>
<dbReference type="EMBL" id="CP098611">
    <property type="protein sequence ID" value="USR90089.1"/>
    <property type="molecule type" value="Genomic_DNA"/>
</dbReference>
<dbReference type="Gene3D" id="3.40.50.2300">
    <property type="match status" value="1"/>
</dbReference>
<dbReference type="PRINTS" id="PR00038">
    <property type="entry name" value="HTHLUXR"/>
</dbReference>
<dbReference type="SMART" id="SM00448">
    <property type="entry name" value="REC"/>
    <property type="match status" value="1"/>
</dbReference>
<dbReference type="PROSITE" id="PS00622">
    <property type="entry name" value="HTH_LUXR_1"/>
    <property type="match status" value="1"/>
</dbReference>
<feature type="modified residue" description="4-aspartylphosphate" evidence="4">
    <location>
        <position position="53"/>
    </location>
</feature>
<evidence type="ECO:0000313" key="7">
    <source>
        <dbReference type="EMBL" id="USR90089.1"/>
    </source>
</evidence>
<dbReference type="Gene3D" id="1.10.10.10">
    <property type="entry name" value="Winged helix-like DNA-binding domain superfamily/Winged helix DNA-binding domain"/>
    <property type="match status" value="1"/>
</dbReference>
<keyword evidence="1" id="KW-0805">Transcription regulation</keyword>
<organism evidence="7 8">
    <name type="scientific">Phormidium yuhuli AB48</name>
    <dbReference type="NCBI Taxonomy" id="2940671"/>
    <lineage>
        <taxon>Bacteria</taxon>
        <taxon>Bacillati</taxon>
        <taxon>Cyanobacteriota</taxon>
        <taxon>Cyanophyceae</taxon>
        <taxon>Oscillatoriophycideae</taxon>
        <taxon>Oscillatoriales</taxon>
        <taxon>Oscillatoriaceae</taxon>
        <taxon>Phormidium</taxon>
        <taxon>Phormidium yuhuli</taxon>
    </lineage>
</organism>
<dbReference type="CDD" id="cd06170">
    <property type="entry name" value="LuxR_C_like"/>
    <property type="match status" value="1"/>
</dbReference>
<gene>
    <name evidence="7" type="ORF">NEA10_14705</name>
</gene>
<evidence type="ECO:0000256" key="2">
    <source>
        <dbReference type="ARBA" id="ARBA00023125"/>
    </source>
</evidence>
<proteinExistence type="predicted"/>
<dbReference type="PROSITE" id="PS50043">
    <property type="entry name" value="HTH_LUXR_2"/>
    <property type="match status" value="1"/>
</dbReference>
<evidence type="ECO:0000256" key="3">
    <source>
        <dbReference type="ARBA" id="ARBA00023163"/>
    </source>
</evidence>